<dbReference type="PANTHER" id="PTHR43235:SF1">
    <property type="entry name" value="GLUTAMINE AMIDOTRANSFERASE PB2B2.05-RELATED"/>
    <property type="match status" value="1"/>
</dbReference>
<dbReference type="Pfam" id="PF07722">
    <property type="entry name" value="Peptidase_C26"/>
    <property type="match status" value="1"/>
</dbReference>
<protein>
    <submittedName>
        <fullName evidence="1">Putative glutamine amidotransferase</fullName>
    </submittedName>
</protein>
<gene>
    <name evidence="1" type="ORF">SAMN02910350_02647</name>
</gene>
<name>A0A1G5S480_PSEXY</name>
<reference evidence="1 2" key="1">
    <citation type="submission" date="2016-10" db="EMBL/GenBank/DDBJ databases">
        <authorList>
            <person name="de Groot N.N."/>
        </authorList>
    </citation>
    <scope>NUCLEOTIDE SEQUENCE [LARGE SCALE GENOMIC DNA]</scope>
    <source>
        <strain evidence="1 2">DSM 10317</strain>
    </source>
</reference>
<proteinExistence type="predicted"/>
<dbReference type="Gene3D" id="3.40.50.880">
    <property type="match status" value="1"/>
</dbReference>
<dbReference type="GO" id="GO:0016740">
    <property type="term" value="F:transferase activity"/>
    <property type="evidence" value="ECO:0007669"/>
    <property type="project" value="UniProtKB-KW"/>
</dbReference>
<dbReference type="InterPro" id="IPR044668">
    <property type="entry name" value="PuuD-like"/>
</dbReference>
<dbReference type="PROSITE" id="PS51273">
    <property type="entry name" value="GATASE_TYPE_1"/>
    <property type="match status" value="1"/>
</dbReference>
<dbReference type="GO" id="GO:0033969">
    <property type="term" value="F:gamma-glutamyl-gamma-aminobutyrate hydrolase activity"/>
    <property type="evidence" value="ECO:0007669"/>
    <property type="project" value="TreeGrafter"/>
</dbReference>
<organism evidence="1 2">
    <name type="scientific">Pseudobutyrivibrio xylanivorans</name>
    <dbReference type="NCBI Taxonomy" id="185007"/>
    <lineage>
        <taxon>Bacteria</taxon>
        <taxon>Bacillati</taxon>
        <taxon>Bacillota</taxon>
        <taxon>Clostridia</taxon>
        <taxon>Lachnospirales</taxon>
        <taxon>Lachnospiraceae</taxon>
        <taxon>Pseudobutyrivibrio</taxon>
    </lineage>
</organism>
<keyword evidence="1" id="KW-0315">Glutamine amidotransferase</keyword>
<dbReference type="Proteomes" id="UP000199428">
    <property type="component" value="Unassembled WGS sequence"/>
</dbReference>
<accession>A0A1G5S480</accession>
<dbReference type="AlphaFoldDB" id="A0A1G5S480"/>
<dbReference type="GO" id="GO:0005829">
    <property type="term" value="C:cytosol"/>
    <property type="evidence" value="ECO:0007669"/>
    <property type="project" value="TreeGrafter"/>
</dbReference>
<dbReference type="InterPro" id="IPR011697">
    <property type="entry name" value="Peptidase_C26"/>
</dbReference>
<keyword evidence="1" id="KW-0808">Transferase</keyword>
<dbReference type="PANTHER" id="PTHR43235">
    <property type="entry name" value="GLUTAMINE AMIDOTRANSFERASE PB2B2.05-RELATED"/>
    <property type="match status" value="1"/>
</dbReference>
<dbReference type="RefSeq" id="WP_090163982.1">
    <property type="nucleotide sequence ID" value="NZ_FMWK01000018.1"/>
</dbReference>
<dbReference type="CDD" id="cd01745">
    <property type="entry name" value="GATase1_2"/>
    <property type="match status" value="1"/>
</dbReference>
<dbReference type="InterPro" id="IPR029062">
    <property type="entry name" value="Class_I_gatase-like"/>
</dbReference>
<dbReference type="GO" id="GO:0006598">
    <property type="term" value="P:polyamine catabolic process"/>
    <property type="evidence" value="ECO:0007669"/>
    <property type="project" value="TreeGrafter"/>
</dbReference>
<evidence type="ECO:0000313" key="2">
    <source>
        <dbReference type="Proteomes" id="UP000199428"/>
    </source>
</evidence>
<dbReference type="EMBL" id="FMWK01000018">
    <property type="protein sequence ID" value="SCZ81126.1"/>
    <property type="molecule type" value="Genomic_DNA"/>
</dbReference>
<dbReference type="SUPFAM" id="SSF52317">
    <property type="entry name" value="Class I glutamine amidotransferase-like"/>
    <property type="match status" value="1"/>
</dbReference>
<evidence type="ECO:0000313" key="1">
    <source>
        <dbReference type="EMBL" id="SCZ81126.1"/>
    </source>
</evidence>
<sequence>MKPVIGLIPLYDDEKESYWMLPGYMKVVEKCGGLPIMLPLTTNQEELEQAYNLCDGILFTGGHDVSPAVYGEDKRDTCGVNCDTRDYMEGYILKECLVDNKPFLGICRGIQFVNAYLGGTLYQDLPSEYECKVEHHMEPPYDRTAHKVEILPYTKLAEILGAGMHEVNSYHHQAVKELSPEVKKMAVSEDGLIEAIEVKGHRFAVAVQWHPEFSYENSEESIKLVTAFVNECK</sequence>